<dbReference type="Pfam" id="PF01546">
    <property type="entry name" value="Peptidase_M20"/>
    <property type="match status" value="1"/>
</dbReference>
<dbReference type="NCBIfam" id="TIGR01883">
    <property type="entry name" value="PepT-like"/>
    <property type="match status" value="1"/>
</dbReference>
<comment type="cofactor">
    <cofactor evidence="1">
        <name>Zn(2+)</name>
        <dbReference type="ChEBI" id="CHEBI:29105"/>
    </cofactor>
</comment>
<evidence type="ECO:0000256" key="3">
    <source>
        <dbReference type="ARBA" id="ARBA00022801"/>
    </source>
</evidence>
<evidence type="ECO:0000259" key="8">
    <source>
        <dbReference type="Pfam" id="PF07687"/>
    </source>
</evidence>
<evidence type="ECO:0000256" key="7">
    <source>
        <dbReference type="PIRSR" id="PIRSR001123-2"/>
    </source>
</evidence>
<sequence>MSHINSFRLVEHFLELIQIDSESGNELAISEHLAQQLTELGFDVQKRTVTDAVSNGNNLYAKLKGSLEGSILMSCHMDTVTPGNGIKPVIDDGIIRSEGNTILGGDDKSGIAAIMEAVKAIQEAGLPHKTIELAFTVHEEGGLHGSRQFDIRDIESDCAIVLDSSGDIGTIITQAPGQQSFKITITGKPAHAGLAPEQGINALTVASEAISKMNLSRINEETTANIGVVKGGNATNIVMPEVYLEAEARSLNDEKLSAQVAHMETTFQDAADAHGAQINIESCREYVAYQIDEAHPLVDSIKRAFEKCDLMPRTKSTGGGSDANIFNAKGLTTVNLATGMSKVHTTEEQIAIDDLFNISRFVEQFLTQ</sequence>
<dbReference type="Proteomes" id="UP000305675">
    <property type="component" value="Unassembled WGS sequence"/>
</dbReference>
<reference evidence="9 10" key="1">
    <citation type="submission" date="2019-04" db="EMBL/GenBank/DDBJ databases">
        <authorList>
            <person name="Hwang J.C."/>
        </authorList>
    </citation>
    <scope>NUCLEOTIDE SEQUENCE [LARGE SCALE GENOMIC DNA]</scope>
    <source>
        <strain evidence="9 10">IMCC35002</strain>
    </source>
</reference>
<dbReference type="PIRSF" id="PIRSF001123">
    <property type="entry name" value="PepA_GA"/>
    <property type="match status" value="1"/>
</dbReference>
<feature type="binding site" evidence="7">
    <location>
        <position position="106"/>
    </location>
    <ligand>
        <name>Zn(2+)</name>
        <dbReference type="ChEBI" id="CHEBI:29105"/>
        <label>1</label>
    </ligand>
</feature>
<dbReference type="SUPFAM" id="SSF53187">
    <property type="entry name" value="Zn-dependent exopeptidases"/>
    <property type="match status" value="1"/>
</dbReference>
<keyword evidence="10" id="KW-1185">Reference proteome</keyword>
<gene>
    <name evidence="9" type="ORF">FCL42_15565</name>
</gene>
<comment type="similarity">
    <text evidence="5">Belongs to the peptidase M42 family.</text>
</comment>
<evidence type="ECO:0000313" key="10">
    <source>
        <dbReference type="Proteomes" id="UP000305675"/>
    </source>
</evidence>
<dbReference type="InterPro" id="IPR002933">
    <property type="entry name" value="Peptidase_M20"/>
</dbReference>
<dbReference type="OrthoDB" id="9804934at2"/>
<dbReference type="InterPro" id="IPR010162">
    <property type="entry name" value="PepT-like"/>
</dbReference>
<dbReference type="PANTHER" id="PTHR42994">
    <property type="entry name" value="PEPTIDASE T"/>
    <property type="match status" value="1"/>
</dbReference>
<dbReference type="EMBL" id="SWCJ01000014">
    <property type="protein sequence ID" value="TKB52727.1"/>
    <property type="molecule type" value="Genomic_DNA"/>
</dbReference>
<dbReference type="InterPro" id="IPR008007">
    <property type="entry name" value="Peptidase_M42"/>
</dbReference>
<keyword evidence="4" id="KW-0862">Zinc</keyword>
<dbReference type="GO" id="GO:0004177">
    <property type="term" value="F:aminopeptidase activity"/>
    <property type="evidence" value="ECO:0007669"/>
    <property type="project" value="UniProtKB-UniRule"/>
</dbReference>
<proteinExistence type="inferred from homology"/>
<dbReference type="RefSeq" id="WP_136864350.1">
    <property type="nucleotide sequence ID" value="NZ_SWCJ01000014.1"/>
</dbReference>
<feature type="binding site" evidence="7">
    <location>
        <position position="140"/>
    </location>
    <ligand>
        <name>Zn(2+)</name>
        <dbReference type="ChEBI" id="CHEBI:29105"/>
        <label>2</label>
    </ligand>
</feature>
<feature type="binding site" evidence="7">
    <location>
        <position position="163"/>
    </location>
    <ligand>
        <name>Zn(2+)</name>
        <dbReference type="ChEBI" id="CHEBI:29105"/>
        <label>1</label>
    </ligand>
</feature>
<dbReference type="AlphaFoldDB" id="A0A4U1BKA0"/>
<evidence type="ECO:0000256" key="1">
    <source>
        <dbReference type="ARBA" id="ARBA00001947"/>
    </source>
</evidence>
<feature type="binding site" evidence="7">
    <location>
        <position position="106"/>
    </location>
    <ligand>
        <name>Zn(2+)</name>
        <dbReference type="ChEBI" id="CHEBI:29105"/>
        <label>2</label>
    </ligand>
</feature>
<dbReference type="SUPFAM" id="SSF55031">
    <property type="entry name" value="Bacterial exopeptidase dimerisation domain"/>
    <property type="match status" value="1"/>
</dbReference>
<evidence type="ECO:0000256" key="4">
    <source>
        <dbReference type="ARBA" id="ARBA00022833"/>
    </source>
</evidence>
<keyword evidence="3 9" id="KW-0378">Hydrolase</keyword>
<evidence type="ECO:0000256" key="6">
    <source>
        <dbReference type="PIRSR" id="PIRSR001123-1"/>
    </source>
</evidence>
<dbReference type="InterPro" id="IPR036264">
    <property type="entry name" value="Bact_exopeptidase_dim_dom"/>
</dbReference>
<protein>
    <submittedName>
        <fullName evidence="9">M20/M25/M40 family metallo-hydrolase</fullName>
    </submittedName>
</protein>
<comment type="caution">
    <text evidence="9">The sequence shown here is derived from an EMBL/GenBank/DDBJ whole genome shotgun (WGS) entry which is preliminary data.</text>
</comment>
<feature type="active site" description="Proton acceptor" evidence="6">
    <location>
        <position position="139"/>
    </location>
</feature>
<dbReference type="Gene3D" id="3.30.70.360">
    <property type="match status" value="1"/>
</dbReference>
<organism evidence="9 10">
    <name type="scientific">Ferrimonas aestuarii</name>
    <dbReference type="NCBI Taxonomy" id="2569539"/>
    <lineage>
        <taxon>Bacteria</taxon>
        <taxon>Pseudomonadati</taxon>
        <taxon>Pseudomonadota</taxon>
        <taxon>Gammaproteobacteria</taxon>
        <taxon>Alteromonadales</taxon>
        <taxon>Ferrimonadaceae</taxon>
        <taxon>Ferrimonas</taxon>
    </lineage>
</organism>
<dbReference type="GO" id="GO:0046872">
    <property type="term" value="F:metal ion binding"/>
    <property type="evidence" value="ECO:0007669"/>
    <property type="project" value="UniProtKB-UniRule"/>
</dbReference>
<feature type="domain" description="Peptidase M20 dimerisation" evidence="8">
    <location>
        <begin position="177"/>
        <end position="271"/>
    </location>
</feature>
<comment type="cofactor">
    <cofactor evidence="7">
        <name>a divalent metal cation</name>
        <dbReference type="ChEBI" id="CHEBI:60240"/>
    </cofactor>
    <text evidence="7">Binds 2 divalent metal cations per subunit.</text>
</comment>
<keyword evidence="2 7" id="KW-0479">Metal-binding</keyword>
<dbReference type="InterPro" id="IPR011650">
    <property type="entry name" value="Peptidase_M20_dimer"/>
</dbReference>
<evidence type="ECO:0000256" key="2">
    <source>
        <dbReference type="ARBA" id="ARBA00022723"/>
    </source>
</evidence>
<name>A0A4U1BKA0_9GAMM</name>
<evidence type="ECO:0000313" key="9">
    <source>
        <dbReference type="EMBL" id="TKB52727.1"/>
    </source>
</evidence>
<evidence type="ECO:0000256" key="5">
    <source>
        <dbReference type="PIRNR" id="PIRNR001123"/>
    </source>
</evidence>
<accession>A0A4U1BKA0</accession>
<dbReference type="Gene3D" id="3.40.630.10">
    <property type="entry name" value="Zn peptidases"/>
    <property type="match status" value="1"/>
</dbReference>
<dbReference type="PANTHER" id="PTHR42994:SF2">
    <property type="entry name" value="PEPTIDASE"/>
    <property type="match status" value="1"/>
</dbReference>
<dbReference type="Pfam" id="PF07687">
    <property type="entry name" value="M20_dimer"/>
    <property type="match status" value="1"/>
</dbReference>